<protein>
    <submittedName>
        <fullName evidence="4">Mycothiol synthase</fullName>
        <ecNumber evidence="4">2.3.1.189</ecNumber>
    </submittedName>
</protein>
<dbReference type="CDD" id="cd04301">
    <property type="entry name" value="NAT_SF"/>
    <property type="match status" value="2"/>
</dbReference>
<name>A0ABU1NUA2_9BACL</name>
<comment type="caution">
    <text evidence="4">The sequence shown here is derived from an EMBL/GenBank/DDBJ whole genome shotgun (WGS) entry which is preliminary data.</text>
</comment>
<feature type="domain" description="N-acetyltransferase" evidence="3">
    <location>
        <begin position="142"/>
        <end position="282"/>
    </location>
</feature>
<dbReference type="Pfam" id="PF08445">
    <property type="entry name" value="FR47"/>
    <property type="match status" value="1"/>
</dbReference>
<evidence type="ECO:0000313" key="5">
    <source>
        <dbReference type="Proteomes" id="UP001267290"/>
    </source>
</evidence>
<evidence type="ECO:0000259" key="3">
    <source>
        <dbReference type="PROSITE" id="PS51186"/>
    </source>
</evidence>
<gene>
    <name evidence="4" type="ORF">J2736_001843</name>
</gene>
<dbReference type="PANTHER" id="PTHR43877:SF1">
    <property type="entry name" value="ACETYLTRANSFERASE"/>
    <property type="match status" value="1"/>
</dbReference>
<evidence type="ECO:0000256" key="1">
    <source>
        <dbReference type="ARBA" id="ARBA00022679"/>
    </source>
</evidence>
<dbReference type="InterPro" id="IPR013653">
    <property type="entry name" value="GCN5-like_dom"/>
</dbReference>
<evidence type="ECO:0000313" key="4">
    <source>
        <dbReference type="EMBL" id="MDR6550656.1"/>
    </source>
</evidence>
<dbReference type="PROSITE" id="PS51186">
    <property type="entry name" value="GNAT"/>
    <property type="match status" value="2"/>
</dbReference>
<dbReference type="Proteomes" id="UP001267290">
    <property type="component" value="Unassembled WGS sequence"/>
</dbReference>
<accession>A0ABU1NUA2</accession>
<dbReference type="SUPFAM" id="SSF55729">
    <property type="entry name" value="Acyl-CoA N-acyltransferases (Nat)"/>
    <property type="match status" value="2"/>
</dbReference>
<dbReference type="RefSeq" id="WP_310225662.1">
    <property type="nucleotide sequence ID" value="NZ_JAVDSB010000002.1"/>
</dbReference>
<evidence type="ECO:0000256" key="2">
    <source>
        <dbReference type="ARBA" id="ARBA00023315"/>
    </source>
</evidence>
<sequence>MHITDIRFERFTEKDYSVVSELISKDVDAGEDMLRLLSEQPELFITVSLEDKVVAIAQVNEPATQSYVTVFVAPQFRRQGIGSATVKYAETILREGGTQKIRSSYRSGHETSLAFARKLGYDNYFSSTFMQRIGDPFLLDKLPVRPYSDEDYSITQSLYAKAFHEMRVRVGCFPDSVIAEPSEKDRKAWNEDAGDRFVYEINGEIVAYSHLSGHVLSSISVRTDFQGLGIGRRFVMFLCNEIYQRGHEKVDLWCVSGNYARSLYDSLGFKEKYMKEFLQKSV</sequence>
<keyword evidence="5" id="KW-1185">Reference proteome</keyword>
<keyword evidence="1 4" id="KW-0808">Transferase</keyword>
<dbReference type="GO" id="GO:0035447">
    <property type="term" value="F:mycothiol synthase activity"/>
    <property type="evidence" value="ECO:0007669"/>
    <property type="project" value="UniProtKB-EC"/>
</dbReference>
<keyword evidence="2 4" id="KW-0012">Acyltransferase</keyword>
<dbReference type="InterPro" id="IPR016181">
    <property type="entry name" value="Acyl_CoA_acyltransferase"/>
</dbReference>
<dbReference type="PANTHER" id="PTHR43877">
    <property type="entry name" value="AMINOALKYLPHOSPHONATE N-ACETYLTRANSFERASE-RELATED-RELATED"/>
    <property type="match status" value="1"/>
</dbReference>
<dbReference type="EC" id="2.3.1.189" evidence="4"/>
<organism evidence="4 5">
    <name type="scientific">Paenibacillus qinlingensis</name>
    <dbReference type="NCBI Taxonomy" id="1837343"/>
    <lineage>
        <taxon>Bacteria</taxon>
        <taxon>Bacillati</taxon>
        <taxon>Bacillota</taxon>
        <taxon>Bacilli</taxon>
        <taxon>Bacillales</taxon>
        <taxon>Paenibacillaceae</taxon>
        <taxon>Paenibacillus</taxon>
    </lineage>
</organism>
<reference evidence="4 5" key="1">
    <citation type="submission" date="2023-07" db="EMBL/GenBank/DDBJ databases">
        <title>Sorghum-associated microbial communities from plants grown in Nebraska, USA.</title>
        <authorList>
            <person name="Schachtman D."/>
        </authorList>
    </citation>
    <scope>NUCLEOTIDE SEQUENCE [LARGE SCALE GENOMIC DNA]</scope>
    <source>
        <strain evidence="4 5">CC258</strain>
    </source>
</reference>
<dbReference type="EMBL" id="JAVDSB010000002">
    <property type="protein sequence ID" value="MDR6550656.1"/>
    <property type="molecule type" value="Genomic_DNA"/>
</dbReference>
<dbReference type="Gene3D" id="3.40.630.30">
    <property type="match status" value="2"/>
</dbReference>
<feature type="domain" description="N-acetyltransferase" evidence="3">
    <location>
        <begin position="6"/>
        <end position="145"/>
    </location>
</feature>
<dbReference type="Pfam" id="PF00583">
    <property type="entry name" value="Acetyltransf_1"/>
    <property type="match status" value="1"/>
</dbReference>
<dbReference type="InterPro" id="IPR000182">
    <property type="entry name" value="GNAT_dom"/>
</dbReference>
<proteinExistence type="predicted"/>
<dbReference type="InterPro" id="IPR050832">
    <property type="entry name" value="Bact_Acetyltransf"/>
</dbReference>